<dbReference type="PANTHER" id="PTHR11049:SF16">
    <property type="entry name" value="PROTEIN VDLD"/>
    <property type="match status" value="1"/>
</dbReference>
<sequence length="191" mass="21431">MSELLYKKPTDSDVLLSVVMHPEDTNANNTIFGGRILALMDQAAYACASKHARAVTVTAAINTVNFRTPIYVGDLVSIKARVNYVGKSSMMIGIRVEAENLITGEVRHSNSSYFTMVAIDSSTSKPQTVPGLILETPNDVRRFVRSYARKMEQQESLKEFQVKTFHLNKDHLDWCQTQNAQLNADLYNEIE</sequence>
<evidence type="ECO:0000256" key="1">
    <source>
        <dbReference type="ARBA" id="ARBA00010458"/>
    </source>
</evidence>
<dbReference type="PANTHER" id="PTHR11049">
    <property type="entry name" value="ACYL COENZYME A THIOESTER HYDROLASE"/>
    <property type="match status" value="1"/>
</dbReference>
<organism evidence="3 4">
    <name type="scientific">Snodgrassella communis</name>
    <dbReference type="NCBI Taxonomy" id="2946699"/>
    <lineage>
        <taxon>Bacteria</taxon>
        <taxon>Pseudomonadati</taxon>
        <taxon>Pseudomonadota</taxon>
        <taxon>Betaproteobacteria</taxon>
        <taxon>Neisseriales</taxon>
        <taxon>Neisseriaceae</taxon>
        <taxon>Snodgrassella</taxon>
    </lineage>
</organism>
<protein>
    <submittedName>
        <fullName evidence="3">Acyl CoA thioester hydrolase family protein</fullName>
    </submittedName>
</protein>
<dbReference type="AlphaFoldDB" id="A0A066TK10"/>
<dbReference type="Proteomes" id="UP000027170">
    <property type="component" value="Unassembled WGS sequence"/>
</dbReference>
<accession>A0A066TK10</accession>
<dbReference type="GO" id="GO:0005829">
    <property type="term" value="C:cytosol"/>
    <property type="evidence" value="ECO:0007669"/>
    <property type="project" value="TreeGrafter"/>
</dbReference>
<evidence type="ECO:0000313" key="4">
    <source>
        <dbReference type="Proteomes" id="UP000027170"/>
    </source>
</evidence>
<name>A0A066TK10_9NEIS</name>
<dbReference type="eggNOG" id="COG1607">
    <property type="taxonomic scope" value="Bacteria"/>
</dbReference>
<dbReference type="SUPFAM" id="SSF54637">
    <property type="entry name" value="Thioesterase/thiol ester dehydrase-isomerase"/>
    <property type="match status" value="1"/>
</dbReference>
<comment type="similarity">
    <text evidence="1">Belongs to the acyl coenzyme A hydrolase family.</text>
</comment>
<comment type="caution">
    <text evidence="3">The sequence shown here is derived from an EMBL/GenBank/DDBJ whole genome shotgun (WGS) entry which is preliminary data.</text>
</comment>
<dbReference type="OrthoDB" id="9809430at2"/>
<keyword evidence="4" id="KW-1185">Reference proteome</keyword>
<dbReference type="CDD" id="cd03442">
    <property type="entry name" value="BFIT_BACH"/>
    <property type="match status" value="1"/>
</dbReference>
<dbReference type="InterPro" id="IPR033120">
    <property type="entry name" value="HOTDOG_ACOT"/>
</dbReference>
<dbReference type="GO" id="GO:0052816">
    <property type="term" value="F:long-chain fatty acyl-CoA hydrolase activity"/>
    <property type="evidence" value="ECO:0007669"/>
    <property type="project" value="TreeGrafter"/>
</dbReference>
<reference evidence="3 4" key="1">
    <citation type="submission" date="2014-03" db="EMBL/GenBank/DDBJ databases">
        <title>The genomes of two eusocial bee gut symbionts.</title>
        <authorList>
            <person name="Kwong W.K."/>
            <person name="Engel P."/>
            <person name="Koch H."/>
            <person name="Moran N.A."/>
        </authorList>
    </citation>
    <scope>NUCLEOTIDE SEQUENCE [LARGE SCALE GENOMIC DNA]</scope>
    <source>
        <strain evidence="4">wkB29</strain>
    </source>
</reference>
<gene>
    <name evidence="3" type="ORF">SALWKB29_0575</name>
</gene>
<dbReference type="InterPro" id="IPR029069">
    <property type="entry name" value="HotDog_dom_sf"/>
</dbReference>
<dbReference type="Gene3D" id="3.10.129.10">
    <property type="entry name" value="Hotdog Thioesterase"/>
    <property type="match status" value="1"/>
</dbReference>
<dbReference type="Pfam" id="PF03061">
    <property type="entry name" value="4HBT"/>
    <property type="match status" value="1"/>
</dbReference>
<dbReference type="PROSITE" id="PS51770">
    <property type="entry name" value="HOTDOG_ACOT"/>
    <property type="match status" value="1"/>
</dbReference>
<dbReference type="RefSeq" id="WP_037406685.1">
    <property type="nucleotide sequence ID" value="NZ_JFZV01000002.1"/>
</dbReference>
<dbReference type="GO" id="GO:0006637">
    <property type="term" value="P:acyl-CoA metabolic process"/>
    <property type="evidence" value="ECO:0007669"/>
    <property type="project" value="TreeGrafter"/>
</dbReference>
<dbReference type="InterPro" id="IPR040170">
    <property type="entry name" value="Cytosol_ACT"/>
</dbReference>
<dbReference type="EMBL" id="JFZV01000002">
    <property type="protein sequence ID" value="KDN15471.1"/>
    <property type="molecule type" value="Genomic_DNA"/>
</dbReference>
<dbReference type="InterPro" id="IPR006683">
    <property type="entry name" value="Thioestr_dom"/>
</dbReference>
<evidence type="ECO:0000256" key="2">
    <source>
        <dbReference type="ARBA" id="ARBA00022801"/>
    </source>
</evidence>
<proteinExistence type="inferred from homology"/>
<evidence type="ECO:0000313" key="3">
    <source>
        <dbReference type="EMBL" id="KDN15471.1"/>
    </source>
</evidence>
<keyword evidence="2 3" id="KW-0378">Hydrolase</keyword>